<evidence type="ECO:0000259" key="11">
    <source>
        <dbReference type="Pfam" id="PF08334"/>
    </source>
</evidence>
<accession>A0A2T5VBD0</accession>
<keyword evidence="6" id="KW-0997">Cell inner membrane</keyword>
<evidence type="ECO:0000256" key="4">
    <source>
        <dbReference type="ARBA" id="ARBA00022475"/>
    </source>
</evidence>
<sequence>MVDVEPAMKDEKRRVSRSRRRRASRRGFSLLEVLVVLAIIALVASVVGPRAISYFSRAKTKTAALQIKEIESALELYFLDTGRYPGEDTGLSALVTPPPAETRWNGPYLKQASALTDPWNRPYRYRYPGQHVEFDVYTLGRDGLEGGTGEDADVGNW</sequence>
<dbReference type="PANTHER" id="PTHR30093:SF45">
    <property type="entry name" value="TYPE II SECRETION SYSTEM CORE PROTEIN G"/>
    <property type="match status" value="1"/>
</dbReference>
<dbReference type="GO" id="GO:0015627">
    <property type="term" value="C:type II protein secretion system complex"/>
    <property type="evidence" value="ECO:0007669"/>
    <property type="project" value="InterPro"/>
</dbReference>
<dbReference type="InterPro" id="IPR012902">
    <property type="entry name" value="N_methyl_site"/>
</dbReference>
<proteinExistence type="inferred from homology"/>
<keyword evidence="9 10" id="KW-0472">Membrane</keyword>
<organism evidence="12 13">
    <name type="scientific">Breoghania corrubedonensis</name>
    <dbReference type="NCBI Taxonomy" id="665038"/>
    <lineage>
        <taxon>Bacteria</taxon>
        <taxon>Pseudomonadati</taxon>
        <taxon>Pseudomonadota</taxon>
        <taxon>Alphaproteobacteria</taxon>
        <taxon>Hyphomicrobiales</taxon>
        <taxon>Stappiaceae</taxon>
        <taxon>Breoghania</taxon>
    </lineage>
</organism>
<evidence type="ECO:0000256" key="9">
    <source>
        <dbReference type="ARBA" id="ARBA00023136"/>
    </source>
</evidence>
<dbReference type="InterPro" id="IPR013545">
    <property type="entry name" value="T2SS_protein-GspG_C"/>
</dbReference>
<feature type="domain" description="Type II secretion system protein GspG C-terminal" evidence="11">
    <location>
        <begin position="52"/>
        <end position="157"/>
    </location>
</feature>
<comment type="similarity">
    <text evidence="2">Belongs to the GSP G family.</text>
</comment>
<comment type="caution">
    <text evidence="12">The sequence shown here is derived from an EMBL/GenBank/DDBJ whole genome shotgun (WGS) entry which is preliminary data.</text>
</comment>
<keyword evidence="8 10" id="KW-1133">Transmembrane helix</keyword>
<dbReference type="Proteomes" id="UP000244081">
    <property type="component" value="Unassembled WGS sequence"/>
</dbReference>
<dbReference type="InterPro" id="IPR045584">
    <property type="entry name" value="Pilin-like"/>
</dbReference>
<keyword evidence="13" id="KW-1185">Reference proteome</keyword>
<evidence type="ECO:0000313" key="13">
    <source>
        <dbReference type="Proteomes" id="UP000244081"/>
    </source>
</evidence>
<comment type="subcellular location">
    <subcellularLocation>
        <location evidence="1">Cell inner membrane</location>
        <topology evidence="1">Single-pass membrane protein</topology>
    </subcellularLocation>
</comment>
<evidence type="ECO:0000256" key="5">
    <source>
        <dbReference type="ARBA" id="ARBA00022481"/>
    </source>
</evidence>
<dbReference type="GO" id="GO:0015628">
    <property type="term" value="P:protein secretion by the type II secretion system"/>
    <property type="evidence" value="ECO:0007669"/>
    <property type="project" value="InterPro"/>
</dbReference>
<dbReference type="Pfam" id="PF08334">
    <property type="entry name" value="T2SSG"/>
    <property type="match status" value="1"/>
</dbReference>
<name>A0A2T5VBD0_9HYPH</name>
<dbReference type="PROSITE" id="PS00409">
    <property type="entry name" value="PROKAR_NTER_METHYL"/>
    <property type="match status" value="1"/>
</dbReference>
<dbReference type="PRINTS" id="PR00813">
    <property type="entry name" value="BCTERIALGSPG"/>
</dbReference>
<keyword evidence="5" id="KW-0488">Methylation</keyword>
<dbReference type="GO" id="GO:0005886">
    <property type="term" value="C:plasma membrane"/>
    <property type="evidence" value="ECO:0007669"/>
    <property type="project" value="UniProtKB-SubCell"/>
</dbReference>
<dbReference type="Gene3D" id="3.30.700.10">
    <property type="entry name" value="Glycoprotein, Type 4 Pilin"/>
    <property type="match status" value="1"/>
</dbReference>
<dbReference type="SUPFAM" id="SSF54523">
    <property type="entry name" value="Pili subunits"/>
    <property type="match status" value="1"/>
</dbReference>
<evidence type="ECO:0000256" key="3">
    <source>
        <dbReference type="ARBA" id="ARBA00020042"/>
    </source>
</evidence>
<dbReference type="NCBIfam" id="TIGR01710">
    <property type="entry name" value="typeII_sec_gspG"/>
    <property type="match status" value="1"/>
</dbReference>
<dbReference type="Pfam" id="PF07963">
    <property type="entry name" value="N_methyl"/>
    <property type="match status" value="1"/>
</dbReference>
<protein>
    <recommendedName>
        <fullName evidence="3">Type II secretion system core protein G</fullName>
    </recommendedName>
</protein>
<evidence type="ECO:0000256" key="8">
    <source>
        <dbReference type="ARBA" id="ARBA00022989"/>
    </source>
</evidence>
<evidence type="ECO:0000256" key="6">
    <source>
        <dbReference type="ARBA" id="ARBA00022519"/>
    </source>
</evidence>
<dbReference type="NCBIfam" id="TIGR02532">
    <property type="entry name" value="IV_pilin_GFxxxE"/>
    <property type="match status" value="1"/>
</dbReference>
<keyword evidence="7 10" id="KW-0812">Transmembrane</keyword>
<gene>
    <name evidence="12" type="ORF">C8N35_103233</name>
</gene>
<dbReference type="PANTHER" id="PTHR30093">
    <property type="entry name" value="GENERAL SECRETION PATHWAY PROTEIN G"/>
    <property type="match status" value="1"/>
</dbReference>
<evidence type="ECO:0000256" key="10">
    <source>
        <dbReference type="SAM" id="Phobius"/>
    </source>
</evidence>
<dbReference type="InterPro" id="IPR000983">
    <property type="entry name" value="Bac_GSPG_pilin"/>
</dbReference>
<dbReference type="InterPro" id="IPR010054">
    <property type="entry name" value="Type2_sec_GspG"/>
</dbReference>
<keyword evidence="4" id="KW-1003">Cell membrane</keyword>
<reference evidence="12 13" key="1">
    <citation type="submission" date="2018-04" db="EMBL/GenBank/DDBJ databases">
        <title>Genomic Encyclopedia of Archaeal and Bacterial Type Strains, Phase II (KMG-II): from individual species to whole genera.</title>
        <authorList>
            <person name="Goeker M."/>
        </authorList>
    </citation>
    <scope>NUCLEOTIDE SEQUENCE [LARGE SCALE GENOMIC DNA]</scope>
    <source>
        <strain evidence="12 13">DSM 23382</strain>
    </source>
</reference>
<evidence type="ECO:0000256" key="2">
    <source>
        <dbReference type="ARBA" id="ARBA00009984"/>
    </source>
</evidence>
<feature type="transmembrane region" description="Helical" evidence="10">
    <location>
        <begin position="27"/>
        <end position="47"/>
    </location>
</feature>
<dbReference type="EMBL" id="QAYG01000003">
    <property type="protein sequence ID" value="PTW61051.1"/>
    <property type="molecule type" value="Genomic_DNA"/>
</dbReference>
<evidence type="ECO:0000256" key="7">
    <source>
        <dbReference type="ARBA" id="ARBA00022692"/>
    </source>
</evidence>
<dbReference type="AlphaFoldDB" id="A0A2T5VBD0"/>
<evidence type="ECO:0000313" key="12">
    <source>
        <dbReference type="EMBL" id="PTW61051.1"/>
    </source>
</evidence>
<evidence type="ECO:0000256" key="1">
    <source>
        <dbReference type="ARBA" id="ARBA00004377"/>
    </source>
</evidence>